<dbReference type="InterPro" id="IPR036465">
    <property type="entry name" value="vWFA_dom_sf"/>
</dbReference>
<dbReference type="SUPFAM" id="SSF53300">
    <property type="entry name" value="vWA-like"/>
    <property type="match status" value="1"/>
</dbReference>
<evidence type="ECO:0000313" key="1">
    <source>
        <dbReference type="EMBL" id="MST34430.1"/>
    </source>
</evidence>
<dbReference type="InterPro" id="IPR011195">
    <property type="entry name" value="UCP010256"/>
</dbReference>
<dbReference type="Pfam" id="PF05762">
    <property type="entry name" value="VWA_CoxE"/>
    <property type="match status" value="1"/>
</dbReference>
<evidence type="ECO:0000313" key="2">
    <source>
        <dbReference type="Proteomes" id="UP000437736"/>
    </source>
</evidence>
<dbReference type="InterPro" id="IPR008912">
    <property type="entry name" value="Uncharacterised_CoxE"/>
</dbReference>
<dbReference type="EMBL" id="WJHE01001003">
    <property type="protein sequence ID" value="MST34430.1"/>
    <property type="molecule type" value="Genomic_DNA"/>
</dbReference>
<proteinExistence type="predicted"/>
<dbReference type="PANTHER" id="PTHR39338:SF5">
    <property type="entry name" value="BLR6139 PROTEIN"/>
    <property type="match status" value="1"/>
</dbReference>
<dbReference type="PANTHER" id="PTHR39338">
    <property type="entry name" value="BLL5662 PROTEIN-RELATED"/>
    <property type="match status" value="1"/>
</dbReference>
<dbReference type="PIRSF" id="PIRSF010256">
    <property type="entry name" value="CoxE_vWa"/>
    <property type="match status" value="1"/>
</dbReference>
<sequence>MAGFVTELRAAGIPVSLTENLDAVEALRHIPLGDRDAVKYALAATMVKNDAHWKVFETVFDVYFAYRGAEYRLGHNPEDDEGEELVRDLLGAPEGDAGGGMEALSAEQLAELLYRALQEGDRAMLAAVARAAVLRYAGMEPGRPVGGTYYLYRTLRQLDLDAVLARLLGESGGEVPDGDLDDRLRREEYEARIEALRKQVEAEIRRRLVDDRGAEAVARAVRKPLPEDIEFMHASREELVALRKAIAPLTRKLAVRLARKRRHGRRGPLDFRRTVRESLSYGGVPAEPVFKPPRPAKPEIVVVADISGSVAAFARFTLQLVYSISSQFSRVRAFVFIDGIDEVTDYFKGTEDISAAIHRINTEADVIWVDGHSDYGHAFETFWERWGRQIDTRTTVLLLGDARNNYHASQSWVLGELARRARHLYWLNPEPRSYWDTGDSIVGQYALHCDGVYECRNLKQLERFVEQLG</sequence>
<organism evidence="1 2">
    <name type="scientific">Acidiferrimicrobium australe</name>
    <dbReference type="NCBI Taxonomy" id="2664430"/>
    <lineage>
        <taxon>Bacteria</taxon>
        <taxon>Bacillati</taxon>
        <taxon>Actinomycetota</taxon>
        <taxon>Acidimicrobiia</taxon>
        <taxon>Acidimicrobiales</taxon>
        <taxon>Acidimicrobiaceae</taxon>
        <taxon>Acidiferrimicrobium</taxon>
    </lineage>
</organism>
<comment type="caution">
    <text evidence="1">The sequence shown here is derived from an EMBL/GenBank/DDBJ whole genome shotgun (WGS) entry which is preliminary data.</text>
</comment>
<reference evidence="1 2" key="1">
    <citation type="submission" date="2019-11" db="EMBL/GenBank/DDBJ databases">
        <title>Acidiferrimicrobium australis gen. nov., sp. nov., an acidophilic and obligately heterotrophic, member of the Actinobacteria that catalyses dissimilatory oxido- reduction of iron isolated from metal-rich acidic water in Chile.</title>
        <authorList>
            <person name="Gonzalez D."/>
            <person name="Huber K."/>
            <person name="Hedrich S."/>
            <person name="Rojas-Villalobos C."/>
            <person name="Quatrini R."/>
            <person name="Dinamarca M.A."/>
            <person name="Schwarz A."/>
            <person name="Canales C."/>
            <person name="Nancucheo I."/>
        </authorList>
    </citation>
    <scope>NUCLEOTIDE SEQUENCE [LARGE SCALE GENOMIC DNA]</scope>
    <source>
        <strain evidence="1 2">USS-CCA1</strain>
    </source>
</reference>
<accession>A0ABW9QXX3</accession>
<name>A0ABW9QXX3_9ACTN</name>
<keyword evidence="2" id="KW-1185">Reference proteome</keyword>
<gene>
    <name evidence="1" type="ORF">GHK86_17095</name>
</gene>
<protein>
    <submittedName>
        <fullName evidence="1">VWA domain-containing protein</fullName>
    </submittedName>
</protein>
<dbReference type="Proteomes" id="UP000437736">
    <property type="component" value="Unassembled WGS sequence"/>
</dbReference>